<dbReference type="SMART" id="SM01308">
    <property type="entry name" value="RICTOR_N"/>
    <property type="match status" value="1"/>
</dbReference>
<dbReference type="AlphaFoldDB" id="A0A3P7LX96"/>
<evidence type="ECO:0000313" key="2">
    <source>
        <dbReference type="EMBL" id="VDN21645.1"/>
    </source>
</evidence>
<proteinExistence type="predicted"/>
<evidence type="ECO:0000259" key="1">
    <source>
        <dbReference type="SMART" id="SM01308"/>
    </source>
</evidence>
<dbReference type="GO" id="GO:0038203">
    <property type="term" value="P:TORC2 signaling"/>
    <property type="evidence" value="ECO:0007669"/>
    <property type="project" value="TreeGrafter"/>
</dbReference>
<dbReference type="Proteomes" id="UP000271889">
    <property type="component" value="Unassembled WGS sequence"/>
</dbReference>
<keyword evidence="3" id="KW-1185">Reference proteome</keyword>
<dbReference type="GO" id="GO:0051897">
    <property type="term" value="P:positive regulation of phosphatidylinositol 3-kinase/protein kinase B signal transduction"/>
    <property type="evidence" value="ECO:0007669"/>
    <property type="project" value="TreeGrafter"/>
</dbReference>
<accession>A0A3P7LX96</accession>
<protein>
    <recommendedName>
        <fullName evidence="1">Rapamycin-insensitive companion of mTOR N-terminal domain-containing protein</fullName>
    </recommendedName>
</protein>
<reference evidence="2 3" key="1">
    <citation type="submission" date="2018-11" db="EMBL/GenBank/DDBJ databases">
        <authorList>
            <consortium name="Pathogen Informatics"/>
        </authorList>
    </citation>
    <scope>NUCLEOTIDE SEQUENCE [LARGE SCALE GENOMIC DNA]</scope>
</reference>
<dbReference type="GO" id="GO:0043539">
    <property type="term" value="F:protein serine/threonine kinase activator activity"/>
    <property type="evidence" value="ECO:0007669"/>
    <property type="project" value="TreeGrafter"/>
</dbReference>
<dbReference type="InterPro" id="IPR028268">
    <property type="entry name" value="Pianissimo_fam"/>
</dbReference>
<dbReference type="Pfam" id="PF14664">
    <property type="entry name" value="RICTOR_N"/>
    <property type="match status" value="2"/>
</dbReference>
<name>A0A3P7LX96_CYLGO</name>
<organism evidence="2 3">
    <name type="scientific">Cylicostephanus goldi</name>
    <name type="common">Nematode worm</name>
    <dbReference type="NCBI Taxonomy" id="71465"/>
    <lineage>
        <taxon>Eukaryota</taxon>
        <taxon>Metazoa</taxon>
        <taxon>Ecdysozoa</taxon>
        <taxon>Nematoda</taxon>
        <taxon>Chromadorea</taxon>
        <taxon>Rhabditida</taxon>
        <taxon>Rhabditina</taxon>
        <taxon>Rhabditomorpha</taxon>
        <taxon>Strongyloidea</taxon>
        <taxon>Strongylidae</taxon>
        <taxon>Cylicostephanus</taxon>
    </lineage>
</organism>
<gene>
    <name evidence="2" type="ORF">CGOC_LOCUS9101</name>
</gene>
<dbReference type="OrthoDB" id="271111at2759"/>
<evidence type="ECO:0000313" key="3">
    <source>
        <dbReference type="Proteomes" id="UP000271889"/>
    </source>
</evidence>
<sequence>MCFHLLRLCLFTEKNLVFLLTNHVDIYTVRLALGCFAVFLEFCVLEPELVLDMAGTDWMVRILTGASAISERVTAVVARILVAWLDQPKLRAKGQLHLVLEQIFAPLIEFGFFQKNLSSTEIGERIVESAMSNFAHSFLCILRSWPGLFSCAAIGPNSSAIASSPLRLLEYLGLGTVDDSNLSRIRDMIVSICCEFLNLPYACKNFGDWNTALEYYARFITFEIAQDVFRLLEYLGLGTVDDSNLSRIRDMIVSICCEFLNLPYACKNFGDWNTALEYYASMAVPDKFCDSLKDDFVLAQVDICIANDKECARHVDLLASFRSLAAMILINAGIVQSLARLIVSQPDSSSGTKATLFLADVLKMVGFYGKFQDF</sequence>
<dbReference type="PANTHER" id="PTHR13298:SF11">
    <property type="entry name" value="RAPAMYCIN-INSENSITIVE COMPANION OF MTOR"/>
    <property type="match status" value="1"/>
</dbReference>
<dbReference type="EMBL" id="UYRV01105814">
    <property type="protein sequence ID" value="VDN21645.1"/>
    <property type="molecule type" value="Genomic_DNA"/>
</dbReference>
<dbReference type="InterPro" id="IPR028267">
    <property type="entry name" value="Pianissimo_N"/>
</dbReference>
<dbReference type="GO" id="GO:0031932">
    <property type="term" value="C:TORC2 complex"/>
    <property type="evidence" value="ECO:0007669"/>
    <property type="project" value="InterPro"/>
</dbReference>
<dbReference type="PANTHER" id="PTHR13298">
    <property type="entry name" value="CYTOSOLIC REGULATOR PIANISSIMO"/>
    <property type="match status" value="1"/>
</dbReference>
<feature type="domain" description="Rapamycin-insensitive companion of mTOR N-terminal" evidence="1">
    <location>
        <begin position="1"/>
        <end position="370"/>
    </location>
</feature>